<reference evidence="7 8" key="1">
    <citation type="submission" date="2014-04" db="EMBL/GenBank/DDBJ databases">
        <title>Genome evolution of avian class.</title>
        <authorList>
            <person name="Zhang G."/>
            <person name="Li C."/>
        </authorList>
    </citation>
    <scope>NUCLEOTIDE SEQUENCE [LARGE SCALE GENOMIC DNA]</scope>
    <source>
        <strain evidence="7">BGI_N310</strain>
    </source>
</reference>
<protein>
    <submittedName>
        <fullName evidence="7">Activating signal cointegrator 1 complex subunit 3</fullName>
    </submittedName>
</protein>
<dbReference type="Pfam" id="PF23445">
    <property type="entry name" value="WHD_SNRNP200"/>
    <property type="match status" value="1"/>
</dbReference>
<evidence type="ECO:0000256" key="5">
    <source>
        <dbReference type="SAM" id="SignalP"/>
    </source>
</evidence>
<dbReference type="InterPro" id="IPR050474">
    <property type="entry name" value="Hel308_SKI2-like"/>
</dbReference>
<dbReference type="PANTHER" id="PTHR47961:SF13">
    <property type="entry name" value="ACTIVATING SIGNAL COINTEGRATOR 1 COMPLEX SUBUNIT 3"/>
    <property type="match status" value="1"/>
</dbReference>
<feature type="non-terminal residue" evidence="7">
    <location>
        <position position="1"/>
    </location>
</feature>
<dbReference type="Gene3D" id="3.40.50.300">
    <property type="entry name" value="P-loop containing nucleotide triphosphate hydrolases"/>
    <property type="match status" value="1"/>
</dbReference>
<evidence type="ECO:0000259" key="6">
    <source>
        <dbReference type="Pfam" id="PF23445"/>
    </source>
</evidence>
<dbReference type="Proteomes" id="UP000053537">
    <property type="component" value="Unassembled WGS sequence"/>
</dbReference>
<keyword evidence="5" id="KW-0732">Signal</keyword>
<dbReference type="Gene3D" id="1.10.10.10">
    <property type="entry name" value="Winged helix-like DNA-binding domain superfamily/Winged helix DNA-binding domain"/>
    <property type="match status" value="1"/>
</dbReference>
<dbReference type="EMBL" id="KK838440">
    <property type="protein sequence ID" value="KFP81486.1"/>
    <property type="molecule type" value="Genomic_DNA"/>
</dbReference>
<keyword evidence="1" id="KW-0547">Nucleotide-binding</keyword>
<dbReference type="InterPro" id="IPR036390">
    <property type="entry name" value="WH_DNA-bd_sf"/>
</dbReference>
<keyword evidence="8" id="KW-1185">Reference proteome</keyword>
<dbReference type="GO" id="GO:0004386">
    <property type="term" value="F:helicase activity"/>
    <property type="evidence" value="ECO:0007669"/>
    <property type="project" value="UniProtKB-KW"/>
</dbReference>
<dbReference type="AlphaFoldDB" id="A0A091MVZ0"/>
<organism evidence="7 8">
    <name type="scientific">Acanthisitta chloris</name>
    <name type="common">rifleman</name>
    <dbReference type="NCBI Taxonomy" id="57068"/>
    <lineage>
        <taxon>Eukaryota</taxon>
        <taxon>Metazoa</taxon>
        <taxon>Chordata</taxon>
        <taxon>Craniata</taxon>
        <taxon>Vertebrata</taxon>
        <taxon>Euteleostomi</taxon>
        <taxon>Archelosauria</taxon>
        <taxon>Archosauria</taxon>
        <taxon>Dinosauria</taxon>
        <taxon>Saurischia</taxon>
        <taxon>Theropoda</taxon>
        <taxon>Coelurosauria</taxon>
        <taxon>Aves</taxon>
        <taxon>Neognathae</taxon>
        <taxon>Neoaves</taxon>
        <taxon>Telluraves</taxon>
        <taxon>Australaves</taxon>
        <taxon>Passeriformes</taxon>
        <taxon>Acanthisittidae</taxon>
        <taxon>Acanthisitta</taxon>
    </lineage>
</organism>
<evidence type="ECO:0000256" key="3">
    <source>
        <dbReference type="ARBA" id="ARBA00022806"/>
    </source>
</evidence>
<evidence type="ECO:0000256" key="1">
    <source>
        <dbReference type="ARBA" id="ARBA00022741"/>
    </source>
</evidence>
<feature type="non-terminal residue" evidence="7">
    <location>
        <position position="192"/>
    </location>
</feature>
<evidence type="ECO:0000313" key="7">
    <source>
        <dbReference type="EMBL" id="KFP81486.1"/>
    </source>
</evidence>
<feature type="signal peptide" evidence="5">
    <location>
        <begin position="1"/>
        <end position="24"/>
    </location>
</feature>
<dbReference type="GO" id="GO:0005524">
    <property type="term" value="F:ATP binding"/>
    <property type="evidence" value="ECO:0007669"/>
    <property type="project" value="UniProtKB-KW"/>
</dbReference>
<dbReference type="InterPro" id="IPR057842">
    <property type="entry name" value="WH_MER3"/>
</dbReference>
<evidence type="ECO:0000256" key="2">
    <source>
        <dbReference type="ARBA" id="ARBA00022801"/>
    </source>
</evidence>
<dbReference type="GO" id="GO:0016787">
    <property type="term" value="F:hydrolase activity"/>
    <property type="evidence" value="ECO:0007669"/>
    <property type="project" value="UniProtKB-KW"/>
</dbReference>
<name>A0A091MVZ0_9PASS</name>
<keyword evidence="4" id="KW-0067">ATP-binding</keyword>
<sequence>SNGHIKVLVCTATLAWGVNLPAHAVVIKGTQIYAAKRGSFVDLGILDVMQIFGRAGRPQFDKFGEGIIITTHDKLSHYLTLLTQQNPIESQFLESLADNLNAEIALGTVTNVEEAVKWISYTYLYVRMRANPLVYGISHKAYQMDPSLEKHREQLVIEVGRKLDKARMIRFEERTGFFSSTDLGRTASHYYI</sequence>
<keyword evidence="3" id="KW-0347">Helicase</keyword>
<dbReference type="InterPro" id="IPR027417">
    <property type="entry name" value="P-loop_NTPase"/>
</dbReference>
<dbReference type="SUPFAM" id="SSF52540">
    <property type="entry name" value="P-loop containing nucleoside triphosphate hydrolases"/>
    <property type="match status" value="1"/>
</dbReference>
<dbReference type="PANTHER" id="PTHR47961">
    <property type="entry name" value="DNA POLYMERASE THETA, PUTATIVE (AFU_ORTHOLOGUE AFUA_1G05260)-RELATED"/>
    <property type="match status" value="1"/>
</dbReference>
<dbReference type="InterPro" id="IPR036388">
    <property type="entry name" value="WH-like_DNA-bd_sf"/>
</dbReference>
<proteinExistence type="predicted"/>
<gene>
    <name evidence="7" type="ORF">N310_12984</name>
</gene>
<feature type="domain" description="MER3 helicase-like winged helix" evidence="6">
    <location>
        <begin position="89"/>
        <end position="156"/>
    </location>
</feature>
<dbReference type="FunFam" id="1.10.10.10:FF:000024">
    <property type="entry name" value="U5 small nuclear ribonucleoprotein helicase"/>
    <property type="match status" value="1"/>
</dbReference>
<feature type="chain" id="PRO_5001878498" evidence="5">
    <location>
        <begin position="25"/>
        <end position="192"/>
    </location>
</feature>
<evidence type="ECO:0000256" key="4">
    <source>
        <dbReference type="ARBA" id="ARBA00022840"/>
    </source>
</evidence>
<keyword evidence="2" id="KW-0378">Hydrolase</keyword>
<dbReference type="SUPFAM" id="SSF46785">
    <property type="entry name" value="Winged helix' DNA-binding domain"/>
    <property type="match status" value="1"/>
</dbReference>
<accession>A0A091MVZ0</accession>
<evidence type="ECO:0000313" key="8">
    <source>
        <dbReference type="Proteomes" id="UP000053537"/>
    </source>
</evidence>